<reference evidence="1 2" key="1">
    <citation type="submission" date="2016-10" db="EMBL/GenBank/DDBJ databases">
        <authorList>
            <person name="de Groot N.N."/>
        </authorList>
    </citation>
    <scope>NUCLEOTIDE SEQUENCE [LARGE SCALE GENOMIC DNA]</scope>
    <source>
        <strain evidence="1 2">Nm22</strain>
    </source>
</reference>
<dbReference type="Proteomes" id="UP000199459">
    <property type="component" value="Unassembled WGS sequence"/>
</dbReference>
<dbReference type="AlphaFoldDB" id="A0A1H8G848"/>
<name>A0A1H8G848_9PROT</name>
<sequence length="47" mass="5326">MRIPGACNGVIAMVPFRKIIGLERYSIELVFLSYLKLKLLKFIEPSG</sequence>
<dbReference type="EMBL" id="FOCP01000016">
    <property type="protein sequence ID" value="SEN39920.1"/>
    <property type="molecule type" value="Genomic_DNA"/>
</dbReference>
<accession>A0A1H8G848</accession>
<protein>
    <submittedName>
        <fullName evidence="1">Uncharacterized protein</fullName>
    </submittedName>
</protein>
<organism evidence="1 2">
    <name type="scientific">Nitrosomonas marina</name>
    <dbReference type="NCBI Taxonomy" id="917"/>
    <lineage>
        <taxon>Bacteria</taxon>
        <taxon>Pseudomonadati</taxon>
        <taxon>Pseudomonadota</taxon>
        <taxon>Betaproteobacteria</taxon>
        <taxon>Nitrosomonadales</taxon>
        <taxon>Nitrosomonadaceae</taxon>
        <taxon>Nitrosomonas</taxon>
    </lineage>
</organism>
<proteinExistence type="predicted"/>
<gene>
    <name evidence="1" type="ORF">SAMN05216325_11676</name>
</gene>
<evidence type="ECO:0000313" key="2">
    <source>
        <dbReference type="Proteomes" id="UP000199459"/>
    </source>
</evidence>
<evidence type="ECO:0000313" key="1">
    <source>
        <dbReference type="EMBL" id="SEN39920.1"/>
    </source>
</evidence>